<evidence type="ECO:0000256" key="2">
    <source>
        <dbReference type="ARBA" id="ARBA00023002"/>
    </source>
</evidence>
<evidence type="ECO:0000313" key="5">
    <source>
        <dbReference type="Proteomes" id="UP000292085"/>
    </source>
</evidence>
<dbReference type="InterPro" id="IPR003680">
    <property type="entry name" value="Flavodoxin_fold"/>
</dbReference>
<comment type="caution">
    <text evidence="4">The sequence shown here is derived from an EMBL/GenBank/DDBJ whole genome shotgun (WGS) entry which is preliminary data.</text>
</comment>
<dbReference type="InterPro" id="IPR029039">
    <property type="entry name" value="Flavoprotein-like_sf"/>
</dbReference>
<dbReference type="GO" id="GO:0003955">
    <property type="term" value="F:NAD(P)H dehydrogenase (quinone) activity"/>
    <property type="evidence" value="ECO:0007669"/>
    <property type="project" value="TreeGrafter"/>
</dbReference>
<dbReference type="OrthoDB" id="9798454at2"/>
<name>A0A4Q6XYC3_9SPHN</name>
<dbReference type="Gene3D" id="3.40.50.360">
    <property type="match status" value="1"/>
</dbReference>
<dbReference type="PANTHER" id="PTHR10204:SF34">
    <property type="entry name" value="NAD(P)H DEHYDROGENASE [QUINONE] 1 ISOFORM 1"/>
    <property type="match status" value="1"/>
</dbReference>
<dbReference type="RefSeq" id="WP_130156027.1">
    <property type="nucleotide sequence ID" value="NZ_SGIS01000008.1"/>
</dbReference>
<gene>
    <name evidence="4" type="ORF">EWE75_07450</name>
</gene>
<comment type="similarity">
    <text evidence="1">Belongs to the NAD(P)H dehydrogenase (quinone) family.</text>
</comment>
<organism evidence="4 5">
    <name type="scientific">Sphingomonas populi</name>
    <dbReference type="NCBI Taxonomy" id="2484750"/>
    <lineage>
        <taxon>Bacteria</taxon>
        <taxon>Pseudomonadati</taxon>
        <taxon>Pseudomonadota</taxon>
        <taxon>Alphaproteobacteria</taxon>
        <taxon>Sphingomonadales</taxon>
        <taxon>Sphingomonadaceae</taxon>
        <taxon>Sphingomonas</taxon>
    </lineage>
</organism>
<evidence type="ECO:0000256" key="1">
    <source>
        <dbReference type="ARBA" id="ARBA00006252"/>
    </source>
</evidence>
<sequence>MTIEPIRHLVVLCHPRSGSFNHQIAATYCESVRACGQVACLRDLYAVRFDPILEYIGEGPELATLDDLREIRRCDVLTFIYPIWFGLPPAMIKGYVDRVLGGGFKPDRDHPRAAKPLLAGVDMLGITTSASTDAWLAEQGQLIALREGFDHYLGTVFQMASTRHLHIDAVVEGLDKLYAEEQLERVREAAKEICATALHAAHRDEMSRLLGKTAAAPHARSPGPEHPCDA</sequence>
<dbReference type="AlphaFoldDB" id="A0A4Q6XYC3"/>
<keyword evidence="5" id="KW-1185">Reference proteome</keyword>
<evidence type="ECO:0000259" key="3">
    <source>
        <dbReference type="Pfam" id="PF02525"/>
    </source>
</evidence>
<accession>A0A4Q6XYC3</accession>
<protein>
    <submittedName>
        <fullName evidence="4">Flavodoxin family protein</fullName>
    </submittedName>
</protein>
<dbReference type="Proteomes" id="UP000292085">
    <property type="component" value="Unassembled WGS sequence"/>
</dbReference>
<feature type="domain" description="Flavodoxin-like fold" evidence="3">
    <location>
        <begin position="7"/>
        <end position="191"/>
    </location>
</feature>
<reference evidence="4 5" key="1">
    <citation type="submission" date="2019-02" db="EMBL/GenBank/DDBJ databases">
        <authorList>
            <person name="Li Y."/>
        </authorList>
    </citation>
    <scope>NUCLEOTIDE SEQUENCE [LARGE SCALE GENOMIC DNA]</scope>
    <source>
        <strain evidence="4 5">3-7</strain>
    </source>
</reference>
<dbReference type="InterPro" id="IPR051545">
    <property type="entry name" value="NAD(P)H_dehydrogenase_qn"/>
</dbReference>
<dbReference type="PANTHER" id="PTHR10204">
    <property type="entry name" value="NAD P H OXIDOREDUCTASE-RELATED"/>
    <property type="match status" value="1"/>
</dbReference>
<dbReference type="GO" id="GO:0005829">
    <property type="term" value="C:cytosol"/>
    <property type="evidence" value="ECO:0007669"/>
    <property type="project" value="TreeGrafter"/>
</dbReference>
<dbReference type="Pfam" id="PF02525">
    <property type="entry name" value="Flavodoxin_2"/>
    <property type="match status" value="1"/>
</dbReference>
<proteinExistence type="inferred from homology"/>
<dbReference type="SUPFAM" id="SSF52218">
    <property type="entry name" value="Flavoproteins"/>
    <property type="match status" value="1"/>
</dbReference>
<dbReference type="EMBL" id="SGIS01000008">
    <property type="protein sequence ID" value="RZF65195.1"/>
    <property type="molecule type" value="Genomic_DNA"/>
</dbReference>
<evidence type="ECO:0000313" key="4">
    <source>
        <dbReference type="EMBL" id="RZF65195.1"/>
    </source>
</evidence>
<keyword evidence="2" id="KW-0560">Oxidoreductase</keyword>